<dbReference type="SMART" id="SM00460">
    <property type="entry name" value="TGc"/>
    <property type="match status" value="1"/>
</dbReference>
<name>A0A2T0TXV5_9ACTN</name>
<dbReference type="Pfam" id="PF01841">
    <property type="entry name" value="Transglut_core"/>
    <property type="match status" value="1"/>
</dbReference>
<feature type="compositionally biased region" description="Basic and acidic residues" evidence="1">
    <location>
        <begin position="595"/>
        <end position="604"/>
    </location>
</feature>
<keyword evidence="2" id="KW-0812">Transmembrane</keyword>
<feature type="transmembrane region" description="Helical" evidence="2">
    <location>
        <begin position="249"/>
        <end position="268"/>
    </location>
</feature>
<dbReference type="InterPro" id="IPR038765">
    <property type="entry name" value="Papain-like_cys_pep_sf"/>
</dbReference>
<protein>
    <submittedName>
        <fullName evidence="4">Transglutaminase superfamily protein</fullName>
    </submittedName>
</protein>
<feature type="transmembrane region" description="Helical" evidence="2">
    <location>
        <begin position="96"/>
        <end position="121"/>
    </location>
</feature>
<dbReference type="RefSeq" id="WP_245887690.1">
    <property type="nucleotide sequence ID" value="NZ_PVTG01000003.1"/>
</dbReference>
<dbReference type="Gene3D" id="3.10.620.30">
    <property type="match status" value="1"/>
</dbReference>
<feature type="transmembrane region" description="Helical" evidence="2">
    <location>
        <begin position="163"/>
        <end position="182"/>
    </location>
</feature>
<evidence type="ECO:0000259" key="3">
    <source>
        <dbReference type="SMART" id="SM00460"/>
    </source>
</evidence>
<dbReference type="InterPro" id="IPR021878">
    <property type="entry name" value="TgpA_N"/>
</dbReference>
<feature type="transmembrane region" description="Helical" evidence="2">
    <location>
        <begin position="189"/>
        <end position="206"/>
    </location>
</feature>
<evidence type="ECO:0000313" key="4">
    <source>
        <dbReference type="EMBL" id="PRY50525.1"/>
    </source>
</evidence>
<feature type="transmembrane region" description="Helical" evidence="2">
    <location>
        <begin position="57"/>
        <end position="75"/>
    </location>
</feature>
<keyword evidence="2" id="KW-0472">Membrane</keyword>
<proteinExistence type="predicted"/>
<organism evidence="4 5">
    <name type="scientific">Geodermatophilus tzadiensis</name>
    <dbReference type="NCBI Taxonomy" id="1137988"/>
    <lineage>
        <taxon>Bacteria</taxon>
        <taxon>Bacillati</taxon>
        <taxon>Actinomycetota</taxon>
        <taxon>Actinomycetes</taxon>
        <taxon>Geodermatophilales</taxon>
        <taxon>Geodermatophilaceae</taxon>
        <taxon>Geodermatophilus</taxon>
    </lineage>
</organism>
<feature type="domain" description="Transglutaminase-like" evidence="3">
    <location>
        <begin position="509"/>
        <end position="579"/>
    </location>
</feature>
<reference evidence="4 5" key="1">
    <citation type="submission" date="2018-03" db="EMBL/GenBank/DDBJ databases">
        <title>Genomic Encyclopedia of Archaeal and Bacterial Type Strains, Phase II (KMG-II): from individual species to whole genera.</title>
        <authorList>
            <person name="Goeker M."/>
        </authorList>
    </citation>
    <scope>NUCLEOTIDE SEQUENCE [LARGE SCALE GENOMIC DNA]</scope>
    <source>
        <strain evidence="4 5">DSM 45416</strain>
    </source>
</reference>
<dbReference type="InterPro" id="IPR002931">
    <property type="entry name" value="Transglutaminase-like"/>
</dbReference>
<evidence type="ECO:0000256" key="2">
    <source>
        <dbReference type="SAM" id="Phobius"/>
    </source>
</evidence>
<comment type="caution">
    <text evidence="4">The sequence shown here is derived from an EMBL/GenBank/DDBJ whole genome shotgun (WGS) entry which is preliminary data.</text>
</comment>
<keyword evidence="5" id="KW-1185">Reference proteome</keyword>
<feature type="region of interest" description="Disordered" evidence="1">
    <location>
        <begin position="1"/>
        <end position="25"/>
    </location>
</feature>
<evidence type="ECO:0000256" key="1">
    <source>
        <dbReference type="SAM" id="MobiDB-lite"/>
    </source>
</evidence>
<evidence type="ECO:0000313" key="5">
    <source>
        <dbReference type="Proteomes" id="UP000239210"/>
    </source>
</evidence>
<sequence>MTALAPPPVRTPPPPPRADAPLPPGTLRRDGGTTLAAATATALGTCSLGPVFVRPAWLLPALAAIAVVGAGGLLLRAAGPALWAWASGGRPAPARVSAVAVPLVPLGQLGLLTCLLTAQFAPGRALGGWLPTPVSVDALGRVLLDGSAEIREQSTPALPLTGLLALTVLLVGLVAVTVDLVAVGGRQPALAGLGLLVLFCVPVSTVTGDVGLLALAAPAAGLALLLWADQARRLAERSGRPGGGRGGTAAAATAGVALVAGLVLGALVPTLPEGRLAAGFGPGVGGGGATGTALDPAAALQGQLTLPEPIDLLQVDSSVLDPGYLRVVTLDVYDAEEGWTLGNLDGEASVAQDEDLAPLPGGRGGREVAVSVTAVGHDDRFLPVPASPLRVDIDDPEAWRFDPATGTVFGRDATTAGVGYTVTAVEPQPTEEELRASGPLPVDSPLRERDTALPPLAPEVTELVATLTAGAATPYDAVRAIHDSFSRQNGFVYSLSTAPGTSGDDLADFLRLKQGYCEQYAGAMAAMVRAAGIPARVALGYTPGRVQPDGGRMVTSDDAHAWVEVYFDDLGWIAFDPTPIDTERAVELPWAPRPADQEVLERPTDVPTAPTAPAPAPTPQTDRVDGATPQGQGATADAGSARPVLVGAGVLLGLAALVAAPAGARALQRRRRLADGGPAALWDELAATARDLGLPWDPAHTPRQQATALARTLGAGRAPGAGVHRAGAPGAADAVGRLARAEEATSYGRPGAATDPALRDALAAARRGLVAAVPARVRVRALLWPASLGDAVRTGVAARAPRRRSTA</sequence>
<feature type="transmembrane region" description="Helical" evidence="2">
    <location>
        <begin position="212"/>
        <end position="228"/>
    </location>
</feature>
<feature type="region of interest" description="Disordered" evidence="1">
    <location>
        <begin position="428"/>
        <end position="447"/>
    </location>
</feature>
<dbReference type="Proteomes" id="UP000239210">
    <property type="component" value="Unassembled WGS sequence"/>
</dbReference>
<feature type="compositionally biased region" description="Pro residues" evidence="1">
    <location>
        <begin position="1"/>
        <end position="24"/>
    </location>
</feature>
<dbReference type="EMBL" id="PVTG01000003">
    <property type="protein sequence ID" value="PRY50525.1"/>
    <property type="molecule type" value="Genomic_DNA"/>
</dbReference>
<dbReference type="AlphaFoldDB" id="A0A2T0TXV5"/>
<dbReference type="SUPFAM" id="SSF54001">
    <property type="entry name" value="Cysteine proteinases"/>
    <property type="match status" value="1"/>
</dbReference>
<dbReference type="PANTHER" id="PTHR42736:SF1">
    <property type="entry name" value="PROTEIN-GLUTAMINE GAMMA-GLUTAMYLTRANSFERASE"/>
    <property type="match status" value="1"/>
</dbReference>
<gene>
    <name evidence="4" type="ORF">LY71_10383</name>
</gene>
<accession>A0A2T0TXV5</accession>
<dbReference type="PANTHER" id="PTHR42736">
    <property type="entry name" value="PROTEIN-GLUTAMINE GAMMA-GLUTAMYLTRANSFERASE"/>
    <property type="match status" value="1"/>
</dbReference>
<dbReference type="InterPro" id="IPR052901">
    <property type="entry name" value="Bact_TGase-like"/>
</dbReference>
<keyword evidence="2" id="KW-1133">Transmembrane helix</keyword>
<feature type="region of interest" description="Disordered" evidence="1">
    <location>
        <begin position="591"/>
        <end position="638"/>
    </location>
</feature>
<dbReference type="Pfam" id="PF11992">
    <property type="entry name" value="TgpA_N"/>
    <property type="match status" value="1"/>
</dbReference>